<dbReference type="InterPro" id="IPR001482">
    <property type="entry name" value="T2SS/T4SS_dom"/>
</dbReference>
<dbReference type="Gene3D" id="3.40.50.300">
    <property type="entry name" value="P-loop containing nucleotide triphosphate hydrolases"/>
    <property type="match status" value="1"/>
</dbReference>
<evidence type="ECO:0000256" key="3">
    <source>
        <dbReference type="ARBA" id="ARBA00022840"/>
    </source>
</evidence>
<dbReference type="Gene3D" id="3.30.450.90">
    <property type="match status" value="1"/>
</dbReference>
<dbReference type="AlphaFoldDB" id="A0A7C9P9A3"/>
<dbReference type="Proteomes" id="UP000483432">
    <property type="component" value="Unassembled WGS sequence"/>
</dbReference>
<dbReference type="GO" id="GO:0005886">
    <property type="term" value="C:plasma membrane"/>
    <property type="evidence" value="ECO:0007669"/>
    <property type="project" value="TreeGrafter"/>
</dbReference>
<dbReference type="FunFam" id="3.30.450.90:FF:000001">
    <property type="entry name" value="Type II secretion system ATPase GspE"/>
    <property type="match status" value="1"/>
</dbReference>
<organism evidence="5 6">
    <name type="scientific">Sulfuriferula multivorans</name>
    <dbReference type="NCBI Taxonomy" id="1559896"/>
    <lineage>
        <taxon>Bacteria</taxon>
        <taxon>Pseudomonadati</taxon>
        <taxon>Pseudomonadota</taxon>
        <taxon>Betaproteobacteria</taxon>
        <taxon>Nitrosomonadales</taxon>
        <taxon>Sulfuricellaceae</taxon>
        <taxon>Sulfuriferula</taxon>
    </lineage>
</organism>
<evidence type="ECO:0000313" key="5">
    <source>
        <dbReference type="EMBL" id="NDP49073.1"/>
    </source>
</evidence>
<dbReference type="InterPro" id="IPR007831">
    <property type="entry name" value="T2SS_GspE_N"/>
</dbReference>
<dbReference type="SMART" id="SM00382">
    <property type="entry name" value="AAA"/>
    <property type="match status" value="1"/>
</dbReference>
<comment type="similarity">
    <text evidence="1">Belongs to the GSP E family.</text>
</comment>
<dbReference type="Pfam" id="PF05157">
    <property type="entry name" value="MshEN"/>
    <property type="match status" value="1"/>
</dbReference>
<dbReference type="InterPro" id="IPR027417">
    <property type="entry name" value="P-loop_NTPase"/>
</dbReference>
<dbReference type="SUPFAM" id="SSF160246">
    <property type="entry name" value="EspE N-terminal domain-like"/>
    <property type="match status" value="1"/>
</dbReference>
<dbReference type="GO" id="GO:0005524">
    <property type="term" value="F:ATP binding"/>
    <property type="evidence" value="ECO:0007669"/>
    <property type="project" value="UniProtKB-KW"/>
</dbReference>
<evidence type="ECO:0000256" key="2">
    <source>
        <dbReference type="ARBA" id="ARBA00022741"/>
    </source>
</evidence>
<protein>
    <submittedName>
        <fullName evidence="5">Flp pilus assembly complex ATPase component</fullName>
    </submittedName>
</protein>
<dbReference type="PROSITE" id="PS00662">
    <property type="entry name" value="T2SP_E"/>
    <property type="match status" value="1"/>
</dbReference>
<dbReference type="Gene3D" id="3.30.300.160">
    <property type="entry name" value="Type II secretion system, protein E, N-terminal domain"/>
    <property type="match status" value="1"/>
</dbReference>
<evidence type="ECO:0000313" key="6">
    <source>
        <dbReference type="Proteomes" id="UP000483432"/>
    </source>
</evidence>
<dbReference type="EMBL" id="JAAFGW010000204">
    <property type="protein sequence ID" value="NDP49073.1"/>
    <property type="molecule type" value="Genomic_DNA"/>
</dbReference>
<dbReference type="FunFam" id="3.40.50.300:FF:000398">
    <property type="entry name" value="Type IV pilus assembly ATPase PilB"/>
    <property type="match status" value="1"/>
</dbReference>
<gene>
    <name evidence="5" type="primary">cpaF</name>
    <name evidence="5" type="ORF">GZ085_11945</name>
</gene>
<keyword evidence="3" id="KW-0067">ATP-binding</keyword>
<dbReference type="PANTHER" id="PTHR30258">
    <property type="entry name" value="TYPE II SECRETION SYSTEM PROTEIN GSPE-RELATED"/>
    <property type="match status" value="1"/>
</dbReference>
<accession>A0A7C9P9A3</accession>
<dbReference type="InterPro" id="IPR037257">
    <property type="entry name" value="T2SS_E_N_sf"/>
</dbReference>
<dbReference type="FunFam" id="3.30.300.160:FF:000002">
    <property type="entry name" value="Type II secretion system protein E"/>
    <property type="match status" value="1"/>
</dbReference>
<evidence type="ECO:0000256" key="1">
    <source>
        <dbReference type="ARBA" id="ARBA00006611"/>
    </source>
</evidence>
<feature type="domain" description="Bacterial type II secretion system protein E" evidence="4">
    <location>
        <begin position="393"/>
        <end position="407"/>
    </location>
</feature>
<dbReference type="GO" id="GO:0016887">
    <property type="term" value="F:ATP hydrolysis activity"/>
    <property type="evidence" value="ECO:0007669"/>
    <property type="project" value="TreeGrafter"/>
</dbReference>
<reference evidence="5 6" key="1">
    <citation type="submission" date="2019-09" db="EMBL/GenBank/DDBJ databases">
        <title>H2 Metabolism Revealed by Metagenomic Analysis in Subglacial Sediment of East Antarctica.</title>
        <authorList>
            <person name="Yang Z."/>
            <person name="Zhang Y."/>
            <person name="Lv Y."/>
            <person name="Yan W."/>
            <person name="Xiao X."/>
            <person name="Sun B."/>
            <person name="Ma H."/>
        </authorList>
    </citation>
    <scope>NUCLEOTIDE SEQUENCE [LARGE SCALE GENOMIC DNA]</scope>
    <source>
        <strain evidence="5">Bin2_2</strain>
    </source>
</reference>
<evidence type="ECO:0000259" key="4">
    <source>
        <dbReference type="PROSITE" id="PS00662"/>
    </source>
</evidence>
<dbReference type="Pfam" id="PF00437">
    <property type="entry name" value="T2SSE"/>
    <property type="match status" value="1"/>
</dbReference>
<comment type="caution">
    <text evidence="5">The sequence shown here is derived from an EMBL/GenBank/DDBJ whole genome shotgun (WGS) entry which is preliminary data.</text>
</comment>
<sequence length="580" mass="63243">MSETTPPPSNQRPVPQKIRLGDLLVEQKVISSADLEIALAMQKKSGRRLGRVVVESGMAGENDIAQALARQLALPFVDLRKFNPESAVLQLLPETQARRFRAIPLARKDGDIFVGMADPTDLSAYDEIARHLNEEIQLAVVSEGDLLEAIDRLYRRTEDISGLTEELARDMGDGEASIIGLEALGEGQSDAPVVRLLQTLFEDALQVNASDMHIEPQEKKLAIRFRIDGILHPQTQADLKIAPALALRLKIVSGLDISEKRLPQDGRFAIKVKGRTLDVRLSTMPTQYGESVVMRLLSQGESPHTLDSLGMASDTLEQFRNILHRPNGLVLVTGPTGSGKTTTLYAALHELNDPGTKIITVEDPVEYRLAGVNQVQANEKIDLTFSRVLRAMLRQDPDVILVGEMRDPDTAQIALRAAMTGHLVLSTLHTNDAASTPVRLLDMGVPAFMVATSVQGVLAQRLMRKVCTQCKAPHTLTPQENVWLSRANAAAREDANYVAGKGCDRCLGTGFSGRRAIHELLEIDSELAESLAQNEPAKFVQAARASLVGRTLRDQAIALARSGITSLAEVMRVSAQDETS</sequence>
<keyword evidence="2" id="KW-0547">Nucleotide-binding</keyword>
<dbReference type="InterPro" id="IPR003593">
    <property type="entry name" value="AAA+_ATPase"/>
</dbReference>
<dbReference type="CDD" id="cd01129">
    <property type="entry name" value="PulE-GspE-like"/>
    <property type="match status" value="1"/>
</dbReference>
<proteinExistence type="inferred from homology"/>
<dbReference type="PANTHER" id="PTHR30258:SF29">
    <property type="entry name" value="MSHA PILUS ASSEMBLY ATPASE MSHE"/>
    <property type="match status" value="1"/>
</dbReference>
<dbReference type="Gene3D" id="1.10.40.70">
    <property type="match status" value="1"/>
</dbReference>
<name>A0A7C9P9A3_9PROT</name>
<dbReference type="SUPFAM" id="SSF52540">
    <property type="entry name" value="P-loop containing nucleoside triphosphate hydrolases"/>
    <property type="match status" value="1"/>
</dbReference>